<comment type="similarity">
    <text evidence="1 3">Belongs to the type-B carboxylesterase/lipase family.</text>
</comment>
<protein>
    <recommendedName>
        <fullName evidence="3">Carboxylic ester hydrolase</fullName>
        <ecNumber evidence="3">3.1.1.-</ecNumber>
    </recommendedName>
</protein>
<gene>
    <name evidence="6" type="ORF">GTA08_BOTSDO13844</name>
</gene>
<feature type="domain" description="Carboxylesterase type B" evidence="5">
    <location>
        <begin position="30"/>
        <end position="580"/>
    </location>
</feature>
<dbReference type="InterPro" id="IPR050309">
    <property type="entry name" value="Type-B_Carboxylest/Lipase"/>
</dbReference>
<dbReference type="Gene3D" id="3.40.50.1820">
    <property type="entry name" value="alpha/beta hydrolase"/>
    <property type="match status" value="1"/>
</dbReference>
<feature type="chain" id="PRO_5034423889" description="Carboxylic ester hydrolase" evidence="4">
    <location>
        <begin position="16"/>
        <end position="590"/>
    </location>
</feature>
<dbReference type="GO" id="GO:0016787">
    <property type="term" value="F:hydrolase activity"/>
    <property type="evidence" value="ECO:0007669"/>
    <property type="project" value="UniProtKB-KW"/>
</dbReference>
<name>A0A8H4N9A4_9PEZI</name>
<organism evidence="6 7">
    <name type="scientific">Botryosphaeria dothidea</name>
    <dbReference type="NCBI Taxonomy" id="55169"/>
    <lineage>
        <taxon>Eukaryota</taxon>
        <taxon>Fungi</taxon>
        <taxon>Dikarya</taxon>
        <taxon>Ascomycota</taxon>
        <taxon>Pezizomycotina</taxon>
        <taxon>Dothideomycetes</taxon>
        <taxon>Dothideomycetes incertae sedis</taxon>
        <taxon>Botryosphaeriales</taxon>
        <taxon>Botryosphaeriaceae</taxon>
        <taxon>Botryosphaeria</taxon>
    </lineage>
</organism>
<evidence type="ECO:0000256" key="1">
    <source>
        <dbReference type="ARBA" id="ARBA00005964"/>
    </source>
</evidence>
<dbReference type="Proteomes" id="UP000572817">
    <property type="component" value="Unassembled WGS sequence"/>
</dbReference>
<dbReference type="EMBL" id="WWBZ02000014">
    <property type="protein sequence ID" value="KAF4310586.1"/>
    <property type="molecule type" value="Genomic_DNA"/>
</dbReference>
<dbReference type="InterPro" id="IPR019826">
    <property type="entry name" value="Carboxylesterase_B_AS"/>
</dbReference>
<comment type="caution">
    <text evidence="6">The sequence shown here is derived from an EMBL/GenBank/DDBJ whole genome shotgun (WGS) entry which is preliminary data.</text>
</comment>
<dbReference type="Pfam" id="PF00135">
    <property type="entry name" value="COesterase"/>
    <property type="match status" value="1"/>
</dbReference>
<keyword evidence="4" id="KW-0732">Signal</keyword>
<evidence type="ECO:0000256" key="4">
    <source>
        <dbReference type="SAM" id="SignalP"/>
    </source>
</evidence>
<dbReference type="AlphaFoldDB" id="A0A8H4N9A4"/>
<keyword evidence="7" id="KW-1185">Reference proteome</keyword>
<feature type="signal peptide" evidence="4">
    <location>
        <begin position="1"/>
        <end position="15"/>
    </location>
</feature>
<proteinExistence type="inferred from homology"/>
<dbReference type="InterPro" id="IPR029058">
    <property type="entry name" value="AB_hydrolase_fold"/>
</dbReference>
<dbReference type="InterPro" id="IPR002018">
    <property type="entry name" value="CarbesteraseB"/>
</dbReference>
<evidence type="ECO:0000313" key="7">
    <source>
        <dbReference type="Proteomes" id="UP000572817"/>
    </source>
</evidence>
<dbReference type="PROSITE" id="PS00122">
    <property type="entry name" value="CARBOXYLESTERASE_B_1"/>
    <property type="match status" value="1"/>
</dbReference>
<evidence type="ECO:0000256" key="2">
    <source>
        <dbReference type="ARBA" id="ARBA00022801"/>
    </source>
</evidence>
<reference evidence="6" key="1">
    <citation type="submission" date="2020-04" db="EMBL/GenBank/DDBJ databases">
        <title>Genome Assembly and Annotation of Botryosphaeria dothidea sdau 11-99, a Latent Pathogen of Apple Fruit Ring Rot in China.</title>
        <authorList>
            <person name="Yu C."/>
            <person name="Diao Y."/>
            <person name="Lu Q."/>
            <person name="Zhao J."/>
            <person name="Cui S."/>
            <person name="Peng C."/>
            <person name="He B."/>
            <person name="Liu H."/>
        </authorList>
    </citation>
    <scope>NUCLEOTIDE SEQUENCE [LARGE SCALE GENOMIC DNA]</scope>
    <source>
        <strain evidence="6">Sdau11-99</strain>
    </source>
</reference>
<accession>A0A8H4N9A4</accession>
<dbReference type="OrthoDB" id="3200163at2759"/>
<dbReference type="PANTHER" id="PTHR11559">
    <property type="entry name" value="CARBOXYLESTERASE"/>
    <property type="match status" value="1"/>
</dbReference>
<keyword evidence="2 3" id="KW-0378">Hydrolase</keyword>
<evidence type="ECO:0000313" key="6">
    <source>
        <dbReference type="EMBL" id="KAF4310586.1"/>
    </source>
</evidence>
<dbReference type="EC" id="3.1.1.-" evidence="3"/>
<dbReference type="SUPFAM" id="SSF53474">
    <property type="entry name" value="alpha/beta-Hydrolases"/>
    <property type="match status" value="1"/>
</dbReference>
<evidence type="ECO:0000259" key="5">
    <source>
        <dbReference type="Pfam" id="PF00135"/>
    </source>
</evidence>
<sequence>MKVLIANILLYSCAAALPQLLGDLLGGGADPMVELEYGTFKGTKKYSGVNSFLGVPFAKAGRLENARMLGLEDKIQGVQDATNYGPACPQQQLIASPISGDNGDIGGLLSAVEQLILPPIDGQDEDCLNINVQIPEGINSTAGLPVFMWIHGGGYELGASAAVGSETTALPGLLYQGANIVTRSIEMKQPVVFVSANYRMNAFGTLASQEITDAGVTNLLLKDQRIAMQWVQKHIHRFGGDPSKVTVMGESAGAMSIATHLLLDESEGLFRGAIMASGGIMKLKPYSHAQHVFDFIAEKSGCGSTFDKLACLRVADYAKIYNAVQQLPNFLSYESTVVPWYPRPDGAFLPDSPHRLVRAGKARKVPIIIGAMKDEGTLFSVVPQLNVTTDEDFQLYFRNVFFPHLSPDQIRAFTSLYSEDPREGSPFDTGYANAIGPQYKRLAAAIGDYTFDSGRRDLLEHVHATQPAYTYRIEQDLPVLGQLPLLKNLGLTNLPILGSFHISEVVLNAFGFLPPAVSKNSLNIMSTWISFVNNLDPNEHGLADLPHWPTWEPGAKSMFRYTEAGCEIIRDDFREKQMRFINDNAETYIY</sequence>
<evidence type="ECO:0000256" key="3">
    <source>
        <dbReference type="RuleBase" id="RU361235"/>
    </source>
</evidence>